<feature type="compositionally biased region" description="Basic residues" evidence="1">
    <location>
        <begin position="159"/>
        <end position="168"/>
    </location>
</feature>
<feature type="non-terminal residue" evidence="2">
    <location>
        <position position="184"/>
    </location>
</feature>
<feature type="compositionally biased region" description="Basic and acidic residues" evidence="1">
    <location>
        <begin position="109"/>
        <end position="129"/>
    </location>
</feature>
<sequence length="184" mass="20718">RRDNGDIEAGVPRRPVRSLLLHRSDEPPRHRLQPRPERVHGRAQRRAEQGRDVQRGSRVVAQGACVSARVPEGARAAHGAARRRADRRGGAAARGRAPAGHAALRAHVRREGARVRHHPAGRDHAEQARRGVPLPHELRGRRAELREELRERAGERAPQPRRRPPRARRALDERQLARGCECVE</sequence>
<feature type="compositionally biased region" description="Basic and acidic residues" evidence="1">
    <location>
        <begin position="22"/>
        <end position="55"/>
    </location>
</feature>
<keyword evidence="3" id="KW-1185">Reference proteome</keyword>
<feature type="non-terminal residue" evidence="2">
    <location>
        <position position="1"/>
    </location>
</feature>
<name>S8FMA1_FOMSC</name>
<dbReference type="Proteomes" id="UP000015241">
    <property type="component" value="Unassembled WGS sequence"/>
</dbReference>
<evidence type="ECO:0000313" key="3">
    <source>
        <dbReference type="Proteomes" id="UP000015241"/>
    </source>
</evidence>
<organism evidence="2 3">
    <name type="scientific">Fomitopsis schrenkii</name>
    <name type="common">Brown rot fungus</name>
    <dbReference type="NCBI Taxonomy" id="2126942"/>
    <lineage>
        <taxon>Eukaryota</taxon>
        <taxon>Fungi</taxon>
        <taxon>Dikarya</taxon>
        <taxon>Basidiomycota</taxon>
        <taxon>Agaricomycotina</taxon>
        <taxon>Agaricomycetes</taxon>
        <taxon>Polyporales</taxon>
        <taxon>Fomitopsis</taxon>
    </lineage>
</organism>
<gene>
    <name evidence="2" type="ORF">FOMPIDRAFT_143254</name>
</gene>
<evidence type="ECO:0000256" key="1">
    <source>
        <dbReference type="SAM" id="MobiDB-lite"/>
    </source>
</evidence>
<protein>
    <submittedName>
        <fullName evidence="2">Uncharacterized protein</fullName>
    </submittedName>
</protein>
<feature type="compositionally biased region" description="Low complexity" evidence="1">
    <location>
        <begin position="90"/>
        <end position="105"/>
    </location>
</feature>
<proteinExistence type="predicted"/>
<dbReference type="HOGENOM" id="CLU_1471575_0_0_1"/>
<evidence type="ECO:0000313" key="2">
    <source>
        <dbReference type="EMBL" id="EPS99434.1"/>
    </source>
</evidence>
<dbReference type="InParanoid" id="S8FMA1"/>
<reference evidence="2 3" key="1">
    <citation type="journal article" date="2012" name="Science">
        <title>The Paleozoic origin of enzymatic lignin decomposition reconstructed from 31 fungal genomes.</title>
        <authorList>
            <person name="Floudas D."/>
            <person name="Binder M."/>
            <person name="Riley R."/>
            <person name="Barry K."/>
            <person name="Blanchette R.A."/>
            <person name="Henrissat B."/>
            <person name="Martinez A.T."/>
            <person name="Otillar R."/>
            <person name="Spatafora J.W."/>
            <person name="Yadav J.S."/>
            <person name="Aerts A."/>
            <person name="Benoit I."/>
            <person name="Boyd A."/>
            <person name="Carlson A."/>
            <person name="Copeland A."/>
            <person name="Coutinho P.M."/>
            <person name="de Vries R.P."/>
            <person name="Ferreira P."/>
            <person name="Findley K."/>
            <person name="Foster B."/>
            <person name="Gaskell J."/>
            <person name="Glotzer D."/>
            <person name="Gorecki P."/>
            <person name="Heitman J."/>
            <person name="Hesse C."/>
            <person name="Hori C."/>
            <person name="Igarashi K."/>
            <person name="Jurgens J.A."/>
            <person name="Kallen N."/>
            <person name="Kersten P."/>
            <person name="Kohler A."/>
            <person name="Kuees U."/>
            <person name="Kumar T.K.A."/>
            <person name="Kuo A."/>
            <person name="LaButti K."/>
            <person name="Larrondo L.F."/>
            <person name="Lindquist E."/>
            <person name="Ling A."/>
            <person name="Lombard V."/>
            <person name="Lucas S."/>
            <person name="Lundell T."/>
            <person name="Martin R."/>
            <person name="McLaughlin D.J."/>
            <person name="Morgenstern I."/>
            <person name="Morin E."/>
            <person name="Murat C."/>
            <person name="Nagy L.G."/>
            <person name="Nolan M."/>
            <person name="Ohm R.A."/>
            <person name="Patyshakuliyeva A."/>
            <person name="Rokas A."/>
            <person name="Ruiz-Duenas F.J."/>
            <person name="Sabat G."/>
            <person name="Salamov A."/>
            <person name="Samejima M."/>
            <person name="Schmutz J."/>
            <person name="Slot J.C."/>
            <person name="St John F."/>
            <person name="Stenlid J."/>
            <person name="Sun H."/>
            <person name="Sun S."/>
            <person name="Syed K."/>
            <person name="Tsang A."/>
            <person name="Wiebenga A."/>
            <person name="Young D."/>
            <person name="Pisabarro A."/>
            <person name="Eastwood D.C."/>
            <person name="Martin F."/>
            <person name="Cullen D."/>
            <person name="Grigoriev I.V."/>
            <person name="Hibbett D.S."/>
        </authorList>
    </citation>
    <scope>NUCLEOTIDE SEQUENCE</scope>
    <source>
        <strain evidence="3">FP-58527</strain>
    </source>
</reference>
<feature type="region of interest" description="Disordered" evidence="1">
    <location>
        <begin position="72"/>
        <end position="184"/>
    </location>
</feature>
<dbReference type="EMBL" id="KE504157">
    <property type="protein sequence ID" value="EPS99434.1"/>
    <property type="molecule type" value="Genomic_DNA"/>
</dbReference>
<dbReference type="AlphaFoldDB" id="S8FMA1"/>
<feature type="region of interest" description="Disordered" evidence="1">
    <location>
        <begin position="1"/>
        <end position="59"/>
    </location>
</feature>
<feature type="compositionally biased region" description="Basic and acidic residues" evidence="1">
    <location>
        <begin position="136"/>
        <end position="155"/>
    </location>
</feature>
<accession>S8FMA1</accession>